<gene>
    <name evidence="1" type="ORF">GcM1_247056</name>
</gene>
<protein>
    <submittedName>
        <fullName evidence="1">Uncharacterized protein</fullName>
    </submittedName>
</protein>
<dbReference type="Proteomes" id="UP000285326">
    <property type="component" value="Unassembled WGS sequence"/>
</dbReference>
<evidence type="ECO:0000313" key="1">
    <source>
        <dbReference type="EMBL" id="RKF72571.1"/>
    </source>
</evidence>
<dbReference type="AlphaFoldDB" id="A0A420IDG1"/>
<comment type="caution">
    <text evidence="1">The sequence shown here is derived from an EMBL/GenBank/DDBJ whole genome shotgun (WGS) entry which is preliminary data.</text>
</comment>
<dbReference type="EMBL" id="MCBS01024776">
    <property type="protein sequence ID" value="RKF72571.1"/>
    <property type="molecule type" value="Genomic_DNA"/>
</dbReference>
<reference evidence="1 2" key="1">
    <citation type="journal article" date="2018" name="BMC Genomics">
        <title>Comparative genome analyses reveal sequence features reflecting distinct modes of host-adaptation between dicot and monocot powdery mildew.</title>
        <authorList>
            <person name="Wu Y."/>
            <person name="Ma X."/>
            <person name="Pan Z."/>
            <person name="Kale S.D."/>
            <person name="Song Y."/>
            <person name="King H."/>
            <person name="Zhang Q."/>
            <person name="Presley C."/>
            <person name="Deng X."/>
            <person name="Wei C.I."/>
            <person name="Xiao S."/>
        </authorList>
    </citation>
    <scope>NUCLEOTIDE SEQUENCE [LARGE SCALE GENOMIC DNA]</scope>
    <source>
        <strain evidence="1">UMSG1</strain>
    </source>
</reference>
<evidence type="ECO:0000313" key="2">
    <source>
        <dbReference type="Proteomes" id="UP000285326"/>
    </source>
</evidence>
<sequence>MSGKRLTGGRSVRLFNSKKKQIFRENEIQCSELRNQISALMSRAELLAPDRISVPPSGPCINPTFLDTDGTRTRED</sequence>
<organism evidence="1 2">
    <name type="scientific">Golovinomyces cichoracearum</name>
    <dbReference type="NCBI Taxonomy" id="62708"/>
    <lineage>
        <taxon>Eukaryota</taxon>
        <taxon>Fungi</taxon>
        <taxon>Dikarya</taxon>
        <taxon>Ascomycota</taxon>
        <taxon>Pezizomycotina</taxon>
        <taxon>Leotiomycetes</taxon>
        <taxon>Erysiphales</taxon>
        <taxon>Erysiphaceae</taxon>
        <taxon>Golovinomyces</taxon>
    </lineage>
</organism>
<accession>A0A420IDG1</accession>
<name>A0A420IDG1_9PEZI</name>
<proteinExistence type="predicted"/>